<name>A0A0N0MC54_9HYPH</name>
<dbReference type="PANTHER" id="PTHR12843">
    <property type="entry name" value="PROTEIN-LYSINE N-METHYLTRANSFERASE METTL10"/>
    <property type="match status" value="1"/>
</dbReference>
<dbReference type="GO" id="GO:0032259">
    <property type="term" value="P:methylation"/>
    <property type="evidence" value="ECO:0007669"/>
    <property type="project" value="UniProtKB-KW"/>
</dbReference>
<feature type="domain" description="Methyltransferase" evidence="1">
    <location>
        <begin position="47"/>
        <end position="134"/>
    </location>
</feature>
<organism evidence="2 3">
    <name type="scientific">Bosea vaviloviae</name>
    <dbReference type="NCBI Taxonomy" id="1526658"/>
    <lineage>
        <taxon>Bacteria</taxon>
        <taxon>Pseudomonadati</taxon>
        <taxon>Pseudomonadota</taxon>
        <taxon>Alphaproteobacteria</taxon>
        <taxon>Hyphomicrobiales</taxon>
        <taxon>Boseaceae</taxon>
        <taxon>Bosea</taxon>
    </lineage>
</organism>
<evidence type="ECO:0000259" key="1">
    <source>
        <dbReference type="Pfam" id="PF13649"/>
    </source>
</evidence>
<gene>
    <name evidence="2" type="ORF">AE618_07450</name>
</gene>
<dbReference type="AlphaFoldDB" id="A0A0N0MC54"/>
<dbReference type="PATRIC" id="fig|1526658.3.peg.2164"/>
<dbReference type="EMBL" id="LGSZ01000028">
    <property type="protein sequence ID" value="KPH81755.1"/>
    <property type="molecule type" value="Genomic_DNA"/>
</dbReference>
<protein>
    <submittedName>
        <fullName evidence="2">SAM-dependent methyltransferase</fullName>
    </submittedName>
</protein>
<dbReference type="PANTHER" id="PTHR12843:SF5">
    <property type="entry name" value="EEF1A LYSINE METHYLTRANSFERASE 2"/>
    <property type="match status" value="1"/>
</dbReference>
<reference evidence="2 3" key="1">
    <citation type="submission" date="2015-07" db="EMBL/GenBank/DDBJ databases">
        <title>Whole genome sequencing of Bosea vaviloviae isolated from cave pool.</title>
        <authorList>
            <person name="Tan N.E.H."/>
            <person name="Lee Y.P."/>
            <person name="Gan H.M."/>
            <person name="Barton H."/>
            <person name="Savka M.A."/>
        </authorList>
    </citation>
    <scope>NUCLEOTIDE SEQUENCE [LARGE SCALE GENOMIC DNA]</scope>
    <source>
        <strain evidence="2 3">SD260</strain>
    </source>
</reference>
<accession>A0A0N0MC54</accession>
<comment type="caution">
    <text evidence="2">The sequence shown here is derived from an EMBL/GenBank/DDBJ whole genome shotgun (WGS) entry which is preliminary data.</text>
</comment>
<dbReference type="InterPro" id="IPR029063">
    <property type="entry name" value="SAM-dependent_MTases_sf"/>
</dbReference>
<keyword evidence="2" id="KW-0808">Transferase</keyword>
<dbReference type="Gene3D" id="3.40.50.150">
    <property type="entry name" value="Vaccinia Virus protein VP39"/>
    <property type="match status" value="1"/>
</dbReference>
<evidence type="ECO:0000313" key="3">
    <source>
        <dbReference type="Proteomes" id="UP000037822"/>
    </source>
</evidence>
<dbReference type="Pfam" id="PF13649">
    <property type="entry name" value="Methyltransf_25"/>
    <property type="match status" value="1"/>
</dbReference>
<dbReference type="InterPro" id="IPR041698">
    <property type="entry name" value="Methyltransf_25"/>
</dbReference>
<keyword evidence="3" id="KW-1185">Reference proteome</keyword>
<dbReference type="RefSeq" id="WP_054208408.1">
    <property type="nucleotide sequence ID" value="NZ_LGSZ01000028.1"/>
</dbReference>
<evidence type="ECO:0000313" key="2">
    <source>
        <dbReference type="EMBL" id="KPH81755.1"/>
    </source>
</evidence>
<dbReference type="GO" id="GO:0008168">
    <property type="term" value="F:methyltransferase activity"/>
    <property type="evidence" value="ECO:0007669"/>
    <property type="project" value="UniProtKB-KW"/>
</dbReference>
<dbReference type="Proteomes" id="UP000037822">
    <property type="component" value="Unassembled WGS sequence"/>
</dbReference>
<dbReference type="OrthoDB" id="9788660at2"/>
<proteinExistence type="predicted"/>
<sequence length="214" mass="23648">MTSPRRSHWDDVYTTKQADTVSWFQDDPTPSLDMIALTGLGKDAPLVDIGGGASVLIERLLDRGHSDLTVLDIAQAGLAVARTRMGERAALVTWIAQDVTAWQPLKDAFSIWHDRAVFHFLVEKADRVAYMRALDQGVSVDGCVILAPFALSGPERCSGLPVRRYSAELLQAELGQRYALIDQKLQTHVTPSGNRQDFIWCLFKKTQTLAAAEP</sequence>
<dbReference type="SUPFAM" id="SSF53335">
    <property type="entry name" value="S-adenosyl-L-methionine-dependent methyltransferases"/>
    <property type="match status" value="1"/>
</dbReference>
<keyword evidence="2" id="KW-0489">Methyltransferase</keyword>